<organism evidence="2 3">
    <name type="scientific">Acrobeloides nanus</name>
    <dbReference type="NCBI Taxonomy" id="290746"/>
    <lineage>
        <taxon>Eukaryota</taxon>
        <taxon>Metazoa</taxon>
        <taxon>Ecdysozoa</taxon>
        <taxon>Nematoda</taxon>
        <taxon>Chromadorea</taxon>
        <taxon>Rhabditida</taxon>
        <taxon>Tylenchina</taxon>
        <taxon>Cephalobomorpha</taxon>
        <taxon>Cephaloboidea</taxon>
        <taxon>Cephalobidae</taxon>
        <taxon>Acrobeloides</taxon>
    </lineage>
</organism>
<keyword evidence="2" id="KW-1185">Reference proteome</keyword>
<reference evidence="3" key="1">
    <citation type="submission" date="2022-11" db="UniProtKB">
        <authorList>
            <consortium name="WormBaseParasite"/>
        </authorList>
    </citation>
    <scope>IDENTIFICATION</scope>
</reference>
<protein>
    <submittedName>
        <fullName evidence="3">Uncharacterized protein</fullName>
    </submittedName>
</protein>
<evidence type="ECO:0000256" key="1">
    <source>
        <dbReference type="SAM" id="MobiDB-lite"/>
    </source>
</evidence>
<dbReference type="Proteomes" id="UP000887540">
    <property type="component" value="Unplaced"/>
</dbReference>
<evidence type="ECO:0000313" key="3">
    <source>
        <dbReference type="WBParaSite" id="ACRNAN_scaffold61.g12957.t1"/>
    </source>
</evidence>
<dbReference type="WBParaSite" id="ACRNAN_scaffold61.g12957.t1">
    <property type="protein sequence ID" value="ACRNAN_scaffold61.g12957.t1"/>
    <property type="gene ID" value="ACRNAN_scaffold61.g12957"/>
</dbReference>
<proteinExistence type="predicted"/>
<feature type="region of interest" description="Disordered" evidence="1">
    <location>
        <begin position="1"/>
        <end position="30"/>
    </location>
</feature>
<accession>A0A914E8M6</accession>
<name>A0A914E8M6_9BILA</name>
<dbReference type="AlphaFoldDB" id="A0A914E8M6"/>
<evidence type="ECO:0000313" key="2">
    <source>
        <dbReference type="Proteomes" id="UP000887540"/>
    </source>
</evidence>
<sequence length="30" mass="3157">MASGHAEEAIQKMENPETGLIKEDGEAAAE</sequence>